<dbReference type="EMBL" id="GBXM01059722">
    <property type="protein sequence ID" value="JAH48855.1"/>
    <property type="molecule type" value="Transcribed_RNA"/>
</dbReference>
<protein>
    <submittedName>
        <fullName evidence="2">Uncharacterized protein</fullName>
    </submittedName>
</protein>
<evidence type="ECO:0000313" key="2">
    <source>
        <dbReference type="EMBL" id="JAH48855.1"/>
    </source>
</evidence>
<dbReference type="AlphaFoldDB" id="A0A0E9T7M3"/>
<reference evidence="2" key="1">
    <citation type="submission" date="2014-11" db="EMBL/GenBank/DDBJ databases">
        <authorList>
            <person name="Amaro Gonzalez C."/>
        </authorList>
    </citation>
    <scope>NUCLEOTIDE SEQUENCE</scope>
</reference>
<organism evidence="2">
    <name type="scientific">Anguilla anguilla</name>
    <name type="common">European freshwater eel</name>
    <name type="synonym">Muraena anguilla</name>
    <dbReference type="NCBI Taxonomy" id="7936"/>
    <lineage>
        <taxon>Eukaryota</taxon>
        <taxon>Metazoa</taxon>
        <taxon>Chordata</taxon>
        <taxon>Craniata</taxon>
        <taxon>Vertebrata</taxon>
        <taxon>Euteleostomi</taxon>
        <taxon>Actinopterygii</taxon>
        <taxon>Neopterygii</taxon>
        <taxon>Teleostei</taxon>
        <taxon>Anguilliformes</taxon>
        <taxon>Anguillidae</taxon>
        <taxon>Anguilla</taxon>
    </lineage>
</organism>
<sequence>MSPDEGQEEAGGGAGRDQEEGRGAPEGEAFEWSGRCGSGVRHHGASEEVAGLYLSGLHPGALPYLPR</sequence>
<feature type="region of interest" description="Disordered" evidence="1">
    <location>
        <begin position="1"/>
        <end position="42"/>
    </location>
</feature>
<proteinExistence type="predicted"/>
<accession>A0A0E9T7M3</accession>
<name>A0A0E9T7M3_ANGAN</name>
<evidence type="ECO:0000256" key="1">
    <source>
        <dbReference type="SAM" id="MobiDB-lite"/>
    </source>
</evidence>
<reference evidence="2" key="2">
    <citation type="journal article" date="2015" name="Fish Shellfish Immunol.">
        <title>Early steps in the European eel (Anguilla anguilla)-Vibrio vulnificus interaction in the gills: Role of the RtxA13 toxin.</title>
        <authorList>
            <person name="Callol A."/>
            <person name="Pajuelo D."/>
            <person name="Ebbesson L."/>
            <person name="Teles M."/>
            <person name="MacKenzie S."/>
            <person name="Amaro C."/>
        </authorList>
    </citation>
    <scope>NUCLEOTIDE SEQUENCE</scope>
</reference>
<feature type="compositionally biased region" description="Basic and acidic residues" evidence="1">
    <location>
        <begin position="16"/>
        <end position="25"/>
    </location>
</feature>